<keyword evidence="2" id="KW-1185">Reference proteome</keyword>
<evidence type="ECO:0000313" key="2">
    <source>
        <dbReference type="Proteomes" id="UP001596104"/>
    </source>
</evidence>
<organism evidence="1 2">
    <name type="scientific">Bosea vestrisii</name>
    <dbReference type="NCBI Taxonomy" id="151416"/>
    <lineage>
        <taxon>Bacteria</taxon>
        <taxon>Pseudomonadati</taxon>
        <taxon>Pseudomonadota</taxon>
        <taxon>Alphaproteobacteria</taxon>
        <taxon>Hyphomicrobiales</taxon>
        <taxon>Boseaceae</taxon>
        <taxon>Bosea</taxon>
    </lineage>
</organism>
<comment type="caution">
    <text evidence="1">The sequence shown here is derived from an EMBL/GenBank/DDBJ whole genome shotgun (WGS) entry which is preliminary data.</text>
</comment>
<dbReference type="EMBL" id="JBHSLV010000019">
    <property type="protein sequence ID" value="MFC5393072.1"/>
    <property type="molecule type" value="Genomic_DNA"/>
</dbReference>
<proteinExistence type="predicted"/>
<gene>
    <name evidence="1" type="ORF">ACFPPC_10555</name>
</gene>
<dbReference type="RefSeq" id="WP_377007993.1">
    <property type="nucleotide sequence ID" value="NZ_JBHSLV010000019.1"/>
</dbReference>
<dbReference type="Proteomes" id="UP001596104">
    <property type="component" value="Unassembled WGS sequence"/>
</dbReference>
<evidence type="ECO:0000313" key="1">
    <source>
        <dbReference type="EMBL" id="MFC5393072.1"/>
    </source>
</evidence>
<accession>A0ABW0H8X2</accession>
<reference evidence="2" key="1">
    <citation type="journal article" date="2019" name="Int. J. Syst. Evol. Microbiol.">
        <title>The Global Catalogue of Microorganisms (GCM) 10K type strain sequencing project: providing services to taxonomists for standard genome sequencing and annotation.</title>
        <authorList>
            <consortium name="The Broad Institute Genomics Platform"/>
            <consortium name="The Broad Institute Genome Sequencing Center for Infectious Disease"/>
            <person name="Wu L."/>
            <person name="Ma J."/>
        </authorList>
    </citation>
    <scope>NUCLEOTIDE SEQUENCE [LARGE SCALE GENOMIC DNA]</scope>
    <source>
        <strain evidence="2">CGMCC 1.16326</strain>
    </source>
</reference>
<name>A0ABW0H8X2_9HYPH</name>
<protein>
    <submittedName>
        <fullName evidence="1">Uncharacterized protein</fullName>
    </submittedName>
</protein>
<sequence>MTDQAQETAAAGSDQLAGESEKTVIAKLRAARGKQTGNDTLVLKSCGVTVTYPKFRSFRAWEQAQRLAEGAATSVNLYYITQVCQFDGERLRPEEYRELISDADHMAISNRIFAAQSDGAGNA</sequence>